<feature type="compositionally biased region" description="Acidic residues" evidence="5">
    <location>
        <begin position="318"/>
        <end position="331"/>
    </location>
</feature>
<feature type="compositionally biased region" description="Basic and acidic residues" evidence="5">
    <location>
        <begin position="334"/>
        <end position="351"/>
    </location>
</feature>
<dbReference type="EMBL" id="JAUCMV010000003">
    <property type="protein sequence ID" value="KAK0409995.1"/>
    <property type="molecule type" value="Genomic_DNA"/>
</dbReference>
<dbReference type="GO" id="GO:0044878">
    <property type="term" value="P:mitotic cytokinesis checkpoint signaling"/>
    <property type="evidence" value="ECO:0007669"/>
    <property type="project" value="TreeGrafter"/>
</dbReference>
<proteinExistence type="predicted"/>
<dbReference type="GO" id="GO:0032154">
    <property type="term" value="C:cleavage furrow"/>
    <property type="evidence" value="ECO:0007669"/>
    <property type="project" value="TreeGrafter"/>
</dbReference>
<evidence type="ECO:0000259" key="6">
    <source>
        <dbReference type="PROSITE" id="PS50178"/>
    </source>
</evidence>
<reference evidence="7" key="1">
    <citation type="submission" date="2023-06" db="EMBL/GenBank/DDBJ databases">
        <title>Genomic analysis of the entomopathogenic nematode Steinernema hermaphroditum.</title>
        <authorList>
            <person name="Schwarz E.M."/>
            <person name="Heppert J.K."/>
            <person name="Baniya A."/>
            <person name="Schwartz H.T."/>
            <person name="Tan C.-H."/>
            <person name="Antoshechkin I."/>
            <person name="Sternberg P.W."/>
            <person name="Goodrich-Blair H."/>
            <person name="Dillman A.R."/>
        </authorList>
    </citation>
    <scope>NUCLEOTIDE SEQUENCE</scope>
    <source>
        <strain evidence="7">PS9179</strain>
        <tissue evidence="7">Whole animal</tissue>
    </source>
</reference>
<dbReference type="PANTHER" id="PTHR46603:SF1">
    <property type="entry name" value="ABSCISSION_NOCUT CHECKPOINT REGULATOR"/>
    <property type="match status" value="1"/>
</dbReference>
<dbReference type="PROSITE" id="PS50178">
    <property type="entry name" value="ZF_FYVE"/>
    <property type="match status" value="1"/>
</dbReference>
<sequence length="386" mass="43748">MPCTSCMASYSLLRKELACANCGFGFCANCLKHSWTFPARSKKPLNVCAQCFHQLSESAQRSPGKMRTPAANGNWWGDDVLPPPSMRNSVPVVPSSSLRGDGGGVKSEAPNRSHQHEKRHEVKSSSSTEALRARLEKLKEDEKKTPMRIMSLQEIEERFAALREVPVEDIRNPGRMFLEGNGKQEETASDLIKRISDEQKLEEKWDRDQMLQDRYNRLCDVEKTEPEASEVADQDMRTIPESSTSTFTKSQDDFDISNELDAVKRALEKCDSAEKPSDPAKNNWKDDDYDMKQILKDVKELQKKEEKINRAMSRDLSDDSELDSETDDPMLNDEVQKILKEAEKAGEETAKLVRVSRAENPPAPEDPPQNGSPQKKSGFFSRMFKR</sequence>
<evidence type="ECO:0000256" key="4">
    <source>
        <dbReference type="PROSITE-ProRule" id="PRU00091"/>
    </source>
</evidence>
<comment type="caution">
    <text evidence="7">The sequence shown here is derived from an EMBL/GenBank/DDBJ whole genome shotgun (WGS) entry which is preliminary data.</text>
</comment>
<evidence type="ECO:0000313" key="8">
    <source>
        <dbReference type="Proteomes" id="UP001175271"/>
    </source>
</evidence>
<feature type="region of interest" description="Disordered" evidence="5">
    <location>
        <begin position="267"/>
        <end position="289"/>
    </location>
</feature>
<dbReference type="GO" id="GO:0030496">
    <property type="term" value="C:midbody"/>
    <property type="evidence" value="ECO:0007669"/>
    <property type="project" value="TreeGrafter"/>
</dbReference>
<dbReference type="Gene3D" id="3.30.40.10">
    <property type="entry name" value="Zinc/RING finger domain, C3HC4 (zinc finger)"/>
    <property type="match status" value="1"/>
</dbReference>
<keyword evidence="2 4" id="KW-0863">Zinc-finger</keyword>
<dbReference type="InterPro" id="IPR011011">
    <property type="entry name" value="Znf_FYVE_PHD"/>
</dbReference>
<feature type="region of interest" description="Disordered" evidence="5">
    <location>
        <begin position="225"/>
        <end position="253"/>
    </location>
</feature>
<protein>
    <recommendedName>
        <fullName evidence="6">FYVE-type domain-containing protein</fullName>
    </recommendedName>
</protein>
<evidence type="ECO:0000313" key="7">
    <source>
        <dbReference type="EMBL" id="KAK0409995.1"/>
    </source>
</evidence>
<evidence type="ECO:0000256" key="2">
    <source>
        <dbReference type="ARBA" id="ARBA00022771"/>
    </source>
</evidence>
<dbReference type="Pfam" id="PF01363">
    <property type="entry name" value="FYVE"/>
    <property type="match status" value="1"/>
</dbReference>
<organism evidence="7 8">
    <name type="scientific">Steinernema hermaphroditum</name>
    <dbReference type="NCBI Taxonomy" id="289476"/>
    <lineage>
        <taxon>Eukaryota</taxon>
        <taxon>Metazoa</taxon>
        <taxon>Ecdysozoa</taxon>
        <taxon>Nematoda</taxon>
        <taxon>Chromadorea</taxon>
        <taxon>Rhabditida</taxon>
        <taxon>Tylenchina</taxon>
        <taxon>Panagrolaimomorpha</taxon>
        <taxon>Strongyloidoidea</taxon>
        <taxon>Steinernematidae</taxon>
        <taxon>Steinernema</taxon>
    </lineage>
</organism>
<dbReference type="GO" id="GO:0032266">
    <property type="term" value="F:phosphatidylinositol-3-phosphate binding"/>
    <property type="evidence" value="ECO:0007669"/>
    <property type="project" value="TreeGrafter"/>
</dbReference>
<evidence type="ECO:0000256" key="1">
    <source>
        <dbReference type="ARBA" id="ARBA00022723"/>
    </source>
</evidence>
<dbReference type="InterPro" id="IPR013083">
    <property type="entry name" value="Znf_RING/FYVE/PHD"/>
</dbReference>
<evidence type="ECO:0000256" key="3">
    <source>
        <dbReference type="ARBA" id="ARBA00022833"/>
    </source>
</evidence>
<gene>
    <name evidence="7" type="ORF">QR680_004887</name>
</gene>
<keyword evidence="8" id="KW-1185">Reference proteome</keyword>
<dbReference type="GO" id="GO:0005813">
    <property type="term" value="C:centrosome"/>
    <property type="evidence" value="ECO:0007669"/>
    <property type="project" value="TreeGrafter"/>
</dbReference>
<dbReference type="SUPFAM" id="SSF57903">
    <property type="entry name" value="FYVE/PHD zinc finger"/>
    <property type="match status" value="1"/>
</dbReference>
<evidence type="ECO:0000256" key="5">
    <source>
        <dbReference type="SAM" id="MobiDB-lite"/>
    </source>
</evidence>
<dbReference type="InterPro" id="IPR017455">
    <property type="entry name" value="Znf_FYVE-rel"/>
</dbReference>
<dbReference type="PANTHER" id="PTHR46603">
    <property type="entry name" value="ABSCISSION/NOCUT CHECKPOINT REGULATOR"/>
    <property type="match status" value="1"/>
</dbReference>
<keyword evidence="3" id="KW-0862">Zinc</keyword>
<keyword evidence="1" id="KW-0479">Metal-binding</keyword>
<dbReference type="AlphaFoldDB" id="A0AA39HR84"/>
<feature type="compositionally biased region" description="Polar residues" evidence="5">
    <location>
        <begin position="240"/>
        <end position="249"/>
    </location>
</feature>
<dbReference type="GO" id="GO:0008270">
    <property type="term" value="F:zinc ion binding"/>
    <property type="evidence" value="ECO:0007669"/>
    <property type="project" value="UniProtKB-KW"/>
</dbReference>
<feature type="domain" description="FYVE-type" evidence="6">
    <location>
        <begin position="1"/>
        <end position="56"/>
    </location>
</feature>
<dbReference type="InterPro" id="IPR000306">
    <property type="entry name" value="Znf_FYVE"/>
</dbReference>
<dbReference type="GO" id="GO:0009838">
    <property type="term" value="P:abscission"/>
    <property type="evidence" value="ECO:0007669"/>
    <property type="project" value="TreeGrafter"/>
</dbReference>
<dbReference type="Proteomes" id="UP001175271">
    <property type="component" value="Unassembled WGS sequence"/>
</dbReference>
<feature type="compositionally biased region" description="Basic and acidic residues" evidence="5">
    <location>
        <begin position="304"/>
        <end position="317"/>
    </location>
</feature>
<feature type="region of interest" description="Disordered" evidence="5">
    <location>
        <begin position="304"/>
        <end position="386"/>
    </location>
</feature>
<name>A0AA39HR84_9BILA</name>
<accession>A0AA39HR84</accession>
<feature type="region of interest" description="Disordered" evidence="5">
    <location>
        <begin position="59"/>
        <end position="130"/>
    </location>
</feature>